<evidence type="ECO:0000313" key="2">
    <source>
        <dbReference type="Proteomes" id="UP001057402"/>
    </source>
</evidence>
<dbReference type="EMBL" id="CM042881">
    <property type="protein sequence ID" value="KAI4385516.1"/>
    <property type="molecule type" value="Genomic_DNA"/>
</dbReference>
<proteinExistence type="predicted"/>
<organism evidence="1 2">
    <name type="scientific">Melastoma candidum</name>
    <dbReference type="NCBI Taxonomy" id="119954"/>
    <lineage>
        <taxon>Eukaryota</taxon>
        <taxon>Viridiplantae</taxon>
        <taxon>Streptophyta</taxon>
        <taxon>Embryophyta</taxon>
        <taxon>Tracheophyta</taxon>
        <taxon>Spermatophyta</taxon>
        <taxon>Magnoliopsida</taxon>
        <taxon>eudicotyledons</taxon>
        <taxon>Gunneridae</taxon>
        <taxon>Pentapetalae</taxon>
        <taxon>rosids</taxon>
        <taxon>malvids</taxon>
        <taxon>Myrtales</taxon>
        <taxon>Melastomataceae</taxon>
        <taxon>Melastomatoideae</taxon>
        <taxon>Melastomateae</taxon>
        <taxon>Melastoma</taxon>
    </lineage>
</organism>
<protein>
    <submittedName>
        <fullName evidence="1">Uncharacterized protein</fullName>
    </submittedName>
</protein>
<gene>
    <name evidence="1" type="ORF">MLD38_003532</name>
</gene>
<name>A0ACB9S244_9MYRT</name>
<evidence type="ECO:0000313" key="1">
    <source>
        <dbReference type="EMBL" id="KAI4385516.1"/>
    </source>
</evidence>
<accession>A0ACB9S244</accession>
<sequence length="251" mass="27751">MNSLFGHHHHQEMSSRAATTEKKPRPQPDESLKCPRCDSTNTKFCYYNNYSLSQPRYFCKTCRRYWTKGGTLRNVPVGGGCRRSRRSVQVASSLSSRIRTHDNEPISPFASVAYESPDLAPFMQKLVSGHEAYYDLPYPTGPHDRGLPSSVGILDAIKGGLGLLQGRQQRTDTSGMYDGVGARTTDIADAGEGVYEEDRVLVGFPWQVNGEASWVNLVDVMNPGRGAWNYGNGMISGSSSWYNGLVDSPLM</sequence>
<keyword evidence="2" id="KW-1185">Reference proteome</keyword>
<comment type="caution">
    <text evidence="1">The sequence shown here is derived from an EMBL/GenBank/DDBJ whole genome shotgun (WGS) entry which is preliminary data.</text>
</comment>
<dbReference type="Proteomes" id="UP001057402">
    <property type="component" value="Chromosome 2"/>
</dbReference>
<reference evidence="2" key="1">
    <citation type="journal article" date="2023" name="Front. Plant Sci.">
        <title>Chromosomal-level genome assembly of Melastoma candidum provides insights into trichome evolution.</title>
        <authorList>
            <person name="Zhong Y."/>
            <person name="Wu W."/>
            <person name="Sun C."/>
            <person name="Zou P."/>
            <person name="Liu Y."/>
            <person name="Dai S."/>
            <person name="Zhou R."/>
        </authorList>
    </citation>
    <scope>NUCLEOTIDE SEQUENCE [LARGE SCALE GENOMIC DNA]</scope>
</reference>